<protein>
    <submittedName>
        <fullName evidence="3">UspA domain protein</fullName>
    </submittedName>
</protein>
<evidence type="ECO:0000313" key="4">
    <source>
        <dbReference type="Proteomes" id="UP000000851"/>
    </source>
</evidence>
<evidence type="ECO:0000313" key="3">
    <source>
        <dbReference type="EMBL" id="ACU73916.1"/>
    </source>
</evidence>
<dbReference type="PANTHER" id="PTHR46553:SF3">
    <property type="entry name" value="ADENINE NUCLEOTIDE ALPHA HYDROLASES-LIKE SUPERFAMILY PROTEIN"/>
    <property type="match status" value="1"/>
</dbReference>
<dbReference type="OrthoDB" id="9816117at2"/>
<dbReference type="Gene3D" id="3.40.50.620">
    <property type="entry name" value="HUPs"/>
    <property type="match status" value="2"/>
</dbReference>
<dbReference type="EMBL" id="CP001700">
    <property type="protein sequence ID" value="ACU73916.1"/>
    <property type="molecule type" value="Genomic_DNA"/>
</dbReference>
<accession>C7Q4W8</accession>
<dbReference type="Pfam" id="PF00582">
    <property type="entry name" value="Usp"/>
    <property type="match status" value="2"/>
</dbReference>
<dbReference type="HOGENOM" id="CLU_049301_2_3_11"/>
<dbReference type="eggNOG" id="COG0589">
    <property type="taxonomic scope" value="Bacteria"/>
</dbReference>
<dbReference type="PRINTS" id="PR01438">
    <property type="entry name" value="UNVRSLSTRESS"/>
</dbReference>
<dbReference type="InParanoid" id="C7Q4W8"/>
<dbReference type="AlphaFoldDB" id="C7Q4W8"/>
<dbReference type="STRING" id="479433.Caci_5056"/>
<dbReference type="InterPro" id="IPR014729">
    <property type="entry name" value="Rossmann-like_a/b/a_fold"/>
</dbReference>
<keyword evidence="4" id="KW-1185">Reference proteome</keyword>
<organism evidence="3 4">
    <name type="scientific">Catenulispora acidiphila (strain DSM 44928 / JCM 14897 / NBRC 102108 / NRRL B-24433 / ID139908)</name>
    <dbReference type="NCBI Taxonomy" id="479433"/>
    <lineage>
        <taxon>Bacteria</taxon>
        <taxon>Bacillati</taxon>
        <taxon>Actinomycetota</taxon>
        <taxon>Actinomycetes</taxon>
        <taxon>Catenulisporales</taxon>
        <taxon>Catenulisporaceae</taxon>
        <taxon>Catenulispora</taxon>
    </lineage>
</organism>
<proteinExistence type="inferred from homology"/>
<dbReference type="SUPFAM" id="SSF52402">
    <property type="entry name" value="Adenine nucleotide alpha hydrolases-like"/>
    <property type="match status" value="2"/>
</dbReference>
<dbReference type="FunCoup" id="C7Q4W8">
    <property type="interactions" value="2"/>
</dbReference>
<dbReference type="Proteomes" id="UP000000851">
    <property type="component" value="Chromosome"/>
</dbReference>
<reference evidence="3 4" key="1">
    <citation type="journal article" date="2009" name="Stand. Genomic Sci.">
        <title>Complete genome sequence of Catenulispora acidiphila type strain (ID 139908).</title>
        <authorList>
            <person name="Copeland A."/>
            <person name="Lapidus A."/>
            <person name="Glavina Del Rio T."/>
            <person name="Nolan M."/>
            <person name="Lucas S."/>
            <person name="Chen F."/>
            <person name="Tice H."/>
            <person name="Cheng J.F."/>
            <person name="Bruce D."/>
            <person name="Goodwin L."/>
            <person name="Pitluck S."/>
            <person name="Mikhailova N."/>
            <person name="Pati A."/>
            <person name="Ivanova N."/>
            <person name="Mavromatis K."/>
            <person name="Chen A."/>
            <person name="Palaniappan K."/>
            <person name="Chain P."/>
            <person name="Land M."/>
            <person name="Hauser L."/>
            <person name="Chang Y.J."/>
            <person name="Jeffries C.D."/>
            <person name="Chertkov O."/>
            <person name="Brettin T."/>
            <person name="Detter J.C."/>
            <person name="Han C."/>
            <person name="Ali Z."/>
            <person name="Tindall B.J."/>
            <person name="Goker M."/>
            <person name="Bristow J."/>
            <person name="Eisen J.A."/>
            <person name="Markowitz V."/>
            <person name="Hugenholtz P."/>
            <person name="Kyrpides N.C."/>
            <person name="Klenk H.P."/>
        </authorList>
    </citation>
    <scope>NUCLEOTIDE SEQUENCE [LARGE SCALE GENOMIC DNA]</scope>
    <source>
        <strain evidence="4">DSM 44928 / JCM 14897 / NBRC 102108 / NRRL B-24433 / ID139908</strain>
    </source>
</reference>
<feature type="domain" description="UspA" evidence="2">
    <location>
        <begin position="147"/>
        <end position="289"/>
    </location>
</feature>
<gene>
    <name evidence="3" type="ordered locus">Caci_5056</name>
</gene>
<name>C7Q4W8_CATAD</name>
<feature type="domain" description="UspA" evidence="2">
    <location>
        <begin position="1"/>
        <end position="141"/>
    </location>
</feature>
<dbReference type="InterPro" id="IPR006015">
    <property type="entry name" value="Universal_stress_UspA"/>
</dbReference>
<dbReference type="KEGG" id="cai:Caci_5056"/>
<comment type="similarity">
    <text evidence="1">Belongs to the universal stress protein A family.</text>
</comment>
<sequence>MIAPVVVGIDDMDQSPHALELAGIEAELRDAPLWVAHAYHRVPPVVTAAADGSAPTAHAALESTAEPLATALKQLHADHPRLQVRSYAMSGPAAAGLAALAEEAELLVLGHRGRGGFAGMLLGSVALRTVAHARCLVVVARGARRAMKRVVVGIDVDDATAGRAQLAFAFEEAVLRGAELVVLHTWEDPGAFYPDPTGDYTRDHLATLDDDHRQRLHAALKPWRAANPDVAVDVRVEGGSAARHLVEASSHADLLIVGGRLRRDGDGMRLGALAYSLLHHARSPVVIVPER</sequence>
<evidence type="ECO:0000256" key="1">
    <source>
        <dbReference type="ARBA" id="ARBA00008791"/>
    </source>
</evidence>
<dbReference type="PANTHER" id="PTHR46553">
    <property type="entry name" value="ADENINE NUCLEOTIDE ALPHA HYDROLASES-LIKE SUPERFAMILY PROTEIN"/>
    <property type="match status" value="1"/>
</dbReference>
<dbReference type="InterPro" id="IPR006016">
    <property type="entry name" value="UspA"/>
</dbReference>
<dbReference type="RefSeq" id="WP_015793645.1">
    <property type="nucleotide sequence ID" value="NC_013131.1"/>
</dbReference>
<evidence type="ECO:0000259" key="2">
    <source>
        <dbReference type="Pfam" id="PF00582"/>
    </source>
</evidence>